<dbReference type="EMBL" id="FNIW01000003">
    <property type="protein sequence ID" value="SDN81123.1"/>
    <property type="molecule type" value="Genomic_DNA"/>
</dbReference>
<name>A0A1H0EFJ6_9BACT</name>
<evidence type="ECO:0000313" key="2">
    <source>
        <dbReference type="EMBL" id="SDN81123.1"/>
    </source>
</evidence>
<feature type="signal peptide" evidence="1">
    <location>
        <begin position="1"/>
        <end position="29"/>
    </location>
</feature>
<reference evidence="3" key="1">
    <citation type="submission" date="2016-10" db="EMBL/GenBank/DDBJ databases">
        <authorList>
            <person name="de Groot N.N."/>
        </authorList>
    </citation>
    <scope>NUCLEOTIDE SEQUENCE [LARGE SCALE GENOMIC DNA]</scope>
    <source>
        <strain evidence="3">BP1-145</strain>
    </source>
</reference>
<gene>
    <name evidence="2" type="ORF">SAMN04487900_103142</name>
</gene>
<dbReference type="Proteomes" id="UP000199134">
    <property type="component" value="Unassembled WGS sequence"/>
</dbReference>
<keyword evidence="1" id="KW-0732">Signal</keyword>
<dbReference type="PROSITE" id="PS51257">
    <property type="entry name" value="PROKAR_LIPOPROTEIN"/>
    <property type="match status" value="1"/>
</dbReference>
<evidence type="ECO:0000313" key="3">
    <source>
        <dbReference type="Proteomes" id="UP000199134"/>
    </source>
</evidence>
<comment type="caution">
    <text evidence="2">The sequence shown here is derived from an EMBL/GenBank/DDBJ whole genome shotgun (WGS) entry which is preliminary data.</text>
</comment>
<dbReference type="AlphaFoldDB" id="A0A1H0EFJ6"/>
<accession>A0A1H0EFJ6</accession>
<sequence>MKRRTSNMKCTKMLGWLVMAAALSFTACSSENDLTQEPTPQQQAQTIHISVGAGIDPATTRSTVDYSNGVRTLQFTTGDRLYVWGSYGEMEEEPSGQEYYPYIIAGYLDLDSDSFDPSNPTNATFSGDLTVYEWTYEVGDYEDEWNEEIEDWEKTGQYFVTTPGYYSPVLSSPGFLTNDPLADFEDVTATLLHKDAVEDDDYGILDRDLQIYYRHNCATTVEELMTKQLTVSGVYDPSTKSFALTKNANQPILNCTISGLEDGVSYKVDYIYGATAAMSDHSTILYSSLTATSGTLSFAFFAKPANYFHGIRLTNTADANDTYDVNIGQKAFDSKVYNLSRYWYGGAMHRLVDLGNVNTSTHPDGLTLQDGDAVTGLLDGNSKNSQRLQISIADGASVILKGVDIQGYKGENYKWAGLTCAGDATIILADGSTNTVNGFYRDYPGIFIAEGKTLTIQGSGSLTATSGGSANPFGAGIGGARNIACGNIVIEGGTVTAKGGTQCAGIGSGGKACGDISISGTANVTATGGSGAGIGSGKNGSCGTITISGTAHVTATGGGSGAGIGSGGTASCGNITISGTAHVTAKGGGSGAGIGSGVGISSGSKASCGNITISGSANVEATGGGDSGAGIGSGKYGTVSGTISIEGGTVEATAGSAYSAGIGSGEDGSCGAIVIGSGITQVIAKKIAITSDIDIIGAGYNGTYGTVTIDGVADATTSSTFPHLTSVLTNSDKIWTLTQKNPNP</sequence>
<proteinExistence type="predicted"/>
<dbReference type="Pfam" id="PF18889">
    <property type="entry name" value="Beta_helix_3"/>
    <property type="match status" value="7"/>
</dbReference>
<organism evidence="2 3">
    <name type="scientific">Prevotella communis</name>
    <dbReference type="NCBI Taxonomy" id="2913614"/>
    <lineage>
        <taxon>Bacteria</taxon>
        <taxon>Pseudomonadati</taxon>
        <taxon>Bacteroidota</taxon>
        <taxon>Bacteroidia</taxon>
        <taxon>Bacteroidales</taxon>
        <taxon>Prevotellaceae</taxon>
        <taxon>Prevotella</taxon>
    </lineage>
</organism>
<protein>
    <recommendedName>
        <fullName evidence="4">Fimbrillin-like</fullName>
    </recommendedName>
</protein>
<evidence type="ECO:0008006" key="4">
    <source>
        <dbReference type="Google" id="ProtNLM"/>
    </source>
</evidence>
<feature type="chain" id="PRO_5011627080" description="Fimbrillin-like" evidence="1">
    <location>
        <begin position="30"/>
        <end position="744"/>
    </location>
</feature>
<evidence type="ECO:0000256" key="1">
    <source>
        <dbReference type="SAM" id="SignalP"/>
    </source>
</evidence>